<dbReference type="CDD" id="cd22919">
    <property type="entry name" value="HFD_CENP-S"/>
    <property type="match status" value="1"/>
</dbReference>
<organism evidence="5 6">
    <name type="scientific">Coniochaeta pulveracea</name>
    <dbReference type="NCBI Taxonomy" id="177199"/>
    <lineage>
        <taxon>Eukaryota</taxon>
        <taxon>Fungi</taxon>
        <taxon>Dikarya</taxon>
        <taxon>Ascomycota</taxon>
        <taxon>Pezizomycotina</taxon>
        <taxon>Sordariomycetes</taxon>
        <taxon>Sordariomycetidae</taxon>
        <taxon>Coniochaetales</taxon>
        <taxon>Coniochaetaceae</taxon>
        <taxon>Coniochaeta</taxon>
    </lineage>
</organism>
<dbReference type="InterPro" id="IPR029003">
    <property type="entry name" value="CENP-S/Mhf1"/>
</dbReference>
<dbReference type="SUPFAM" id="SSF47113">
    <property type="entry name" value="Histone-fold"/>
    <property type="match status" value="1"/>
</dbReference>
<dbReference type="OrthoDB" id="1872155at2759"/>
<dbReference type="EMBL" id="QVQW01000017">
    <property type="protein sequence ID" value="RKU46018.1"/>
    <property type="molecule type" value="Genomic_DNA"/>
</dbReference>
<keyword evidence="2" id="KW-0227">DNA damage</keyword>
<evidence type="ECO:0000256" key="3">
    <source>
        <dbReference type="ARBA" id="ARBA00023125"/>
    </source>
</evidence>
<sequence length="109" mass="12587">MAEPSDEERRERLKSALWYHVGKIVDEESLKRRRNATPQFIGSLTELVITQVENIAQDLEGFSRHAGRTTVNTDDVLLLARRNADLHNIIKDYVDELKADKAKRSTKKR</sequence>
<reference evidence="5 6" key="1">
    <citation type="submission" date="2018-08" db="EMBL/GenBank/DDBJ databases">
        <title>Draft genome of the lignicolous fungus Coniochaeta pulveracea.</title>
        <authorList>
            <person name="Borstlap C.J."/>
            <person name="De Witt R.N."/>
            <person name="Botha A."/>
            <person name="Volschenk H."/>
        </authorList>
    </citation>
    <scope>NUCLEOTIDE SEQUENCE [LARGE SCALE GENOMIC DNA]</scope>
    <source>
        <strain evidence="5 6">CAB683</strain>
    </source>
</reference>
<dbReference type="GO" id="GO:0003677">
    <property type="term" value="F:DNA binding"/>
    <property type="evidence" value="ECO:0007669"/>
    <property type="project" value="UniProtKB-KW"/>
</dbReference>
<evidence type="ECO:0000313" key="5">
    <source>
        <dbReference type="EMBL" id="RKU46018.1"/>
    </source>
</evidence>
<gene>
    <name evidence="5" type="ORF">DL546_008248</name>
</gene>
<dbReference type="STRING" id="177199.A0A420YDP8"/>
<dbReference type="GO" id="GO:0071821">
    <property type="term" value="C:FANCM-MHF complex"/>
    <property type="evidence" value="ECO:0007669"/>
    <property type="project" value="InterPro"/>
</dbReference>
<dbReference type="Pfam" id="PF15630">
    <property type="entry name" value="CENP-S"/>
    <property type="match status" value="1"/>
</dbReference>
<comment type="similarity">
    <text evidence="1">Belongs to the TAF9 family. CENP-S/MHF1 subfamily.</text>
</comment>
<dbReference type="PANTHER" id="PTHR22980">
    <property type="entry name" value="CORTISTATIN"/>
    <property type="match status" value="1"/>
</dbReference>
<dbReference type="PANTHER" id="PTHR22980:SF0">
    <property type="entry name" value="CENTROMERE PROTEIN S"/>
    <property type="match status" value="1"/>
</dbReference>
<name>A0A420YDP8_9PEZI</name>
<evidence type="ECO:0000256" key="2">
    <source>
        <dbReference type="ARBA" id="ARBA00022763"/>
    </source>
</evidence>
<dbReference type="GO" id="GO:0046982">
    <property type="term" value="F:protein heterodimerization activity"/>
    <property type="evidence" value="ECO:0007669"/>
    <property type="project" value="InterPro"/>
</dbReference>
<protein>
    <recommendedName>
        <fullName evidence="7">Centromere protein S</fullName>
    </recommendedName>
</protein>
<evidence type="ECO:0008006" key="7">
    <source>
        <dbReference type="Google" id="ProtNLM"/>
    </source>
</evidence>
<comment type="caution">
    <text evidence="5">The sequence shown here is derived from an EMBL/GenBank/DDBJ whole genome shotgun (WGS) entry which is preliminary data.</text>
</comment>
<keyword evidence="6" id="KW-1185">Reference proteome</keyword>
<dbReference type="GO" id="GO:0000712">
    <property type="term" value="P:resolution of meiotic recombination intermediates"/>
    <property type="evidence" value="ECO:0007669"/>
    <property type="project" value="TreeGrafter"/>
</dbReference>
<dbReference type="GO" id="GO:0031297">
    <property type="term" value="P:replication fork processing"/>
    <property type="evidence" value="ECO:0007669"/>
    <property type="project" value="TreeGrafter"/>
</dbReference>
<accession>A0A420YDP8</accession>
<dbReference type="InterPro" id="IPR009072">
    <property type="entry name" value="Histone-fold"/>
</dbReference>
<dbReference type="GO" id="GO:0003682">
    <property type="term" value="F:chromatin binding"/>
    <property type="evidence" value="ECO:0007669"/>
    <property type="project" value="TreeGrafter"/>
</dbReference>
<evidence type="ECO:0000313" key="6">
    <source>
        <dbReference type="Proteomes" id="UP000275385"/>
    </source>
</evidence>
<evidence type="ECO:0000256" key="1">
    <source>
        <dbReference type="ARBA" id="ARBA00006612"/>
    </source>
</evidence>
<dbReference type="Gene3D" id="1.10.20.10">
    <property type="entry name" value="Histone, subunit A"/>
    <property type="match status" value="1"/>
</dbReference>
<evidence type="ECO:0000256" key="4">
    <source>
        <dbReference type="ARBA" id="ARBA00023204"/>
    </source>
</evidence>
<keyword evidence="3" id="KW-0238">DNA-binding</keyword>
<proteinExistence type="inferred from homology"/>
<dbReference type="GO" id="GO:0006281">
    <property type="term" value="P:DNA repair"/>
    <property type="evidence" value="ECO:0007669"/>
    <property type="project" value="UniProtKB-KW"/>
</dbReference>
<keyword evidence="4" id="KW-0234">DNA repair</keyword>
<dbReference type="Proteomes" id="UP000275385">
    <property type="component" value="Unassembled WGS sequence"/>
</dbReference>
<dbReference type="AlphaFoldDB" id="A0A420YDP8"/>